<dbReference type="Pfam" id="PF00881">
    <property type="entry name" value="Nitroreductase"/>
    <property type="match status" value="1"/>
</dbReference>
<accession>A0A024E4R9</accession>
<organism evidence="2 3">
    <name type="scientific">Pseudomonas mandelii JR-1</name>
    <dbReference type="NCBI Taxonomy" id="1147786"/>
    <lineage>
        <taxon>Bacteria</taxon>
        <taxon>Pseudomonadati</taxon>
        <taxon>Pseudomonadota</taxon>
        <taxon>Gammaproteobacteria</taxon>
        <taxon>Pseudomonadales</taxon>
        <taxon>Pseudomonadaceae</taxon>
        <taxon>Pseudomonas</taxon>
    </lineage>
</organism>
<proteinExistence type="predicted"/>
<dbReference type="InterPro" id="IPR000415">
    <property type="entry name" value="Nitroreductase-like"/>
</dbReference>
<evidence type="ECO:0000313" key="3">
    <source>
        <dbReference type="Proteomes" id="UP000026913"/>
    </source>
</evidence>
<dbReference type="Gene3D" id="3.40.109.10">
    <property type="entry name" value="NADH Oxidase"/>
    <property type="match status" value="1"/>
</dbReference>
<sequence length="186" mass="20381">MNIDKAISGRRSTREYTTEAVDENVIRRLINAAAQAPSAVNQQPWTFTVIRDQAVLDRISREAKAYMLKTMPAGPHSAHFHSLLNDENFHIFYHAPVLILISGNAPGQWVVEDCALAAENLMLAAYADGLGTCWIGFAQRFLDTPQGKHALGLPAEWTPVAPIIVGHPKSAPAPVSHKAPEIRWVG</sequence>
<dbReference type="RefSeq" id="WP_010460622.1">
    <property type="nucleotide sequence ID" value="NZ_CP005960.1"/>
</dbReference>
<dbReference type="OrthoDB" id="9784375at2"/>
<protein>
    <recommendedName>
        <fullName evidence="1">Nitroreductase domain-containing protein</fullName>
    </recommendedName>
</protein>
<dbReference type="KEGG" id="pman:OU5_0229"/>
<dbReference type="CDD" id="cd02136">
    <property type="entry name" value="PnbA_NfnB-like"/>
    <property type="match status" value="1"/>
</dbReference>
<dbReference type="PANTHER" id="PTHR23026:SF123">
    <property type="entry name" value="NAD(P)H NITROREDUCTASE RV3131-RELATED"/>
    <property type="match status" value="1"/>
</dbReference>
<dbReference type="Proteomes" id="UP000026913">
    <property type="component" value="Chromosome"/>
</dbReference>
<dbReference type="InterPro" id="IPR050627">
    <property type="entry name" value="Nitroreductase/BluB"/>
</dbReference>
<dbReference type="InterPro" id="IPR029479">
    <property type="entry name" value="Nitroreductase"/>
</dbReference>
<dbReference type="SUPFAM" id="SSF55469">
    <property type="entry name" value="FMN-dependent nitroreductase-like"/>
    <property type="match status" value="1"/>
</dbReference>
<dbReference type="AlphaFoldDB" id="A0A024E4R9"/>
<evidence type="ECO:0000313" key="2">
    <source>
        <dbReference type="EMBL" id="AHZ67308.1"/>
    </source>
</evidence>
<reference evidence="2 3" key="1">
    <citation type="journal article" date="2012" name="J. Bacteriol.">
        <title>Genome sequence of cold-adapted Pseudomonas mandelii strain JR-1.</title>
        <authorList>
            <person name="Jang S.H."/>
            <person name="Kim J."/>
            <person name="Kim J."/>
            <person name="Hong S."/>
            <person name="Lee C."/>
        </authorList>
    </citation>
    <scope>NUCLEOTIDE SEQUENCE [LARGE SCALE GENOMIC DNA]</scope>
    <source>
        <strain evidence="2 3">JR-1</strain>
    </source>
</reference>
<dbReference type="HOGENOM" id="CLU_070764_7_0_6"/>
<dbReference type="PANTHER" id="PTHR23026">
    <property type="entry name" value="NADPH NITROREDUCTASE"/>
    <property type="match status" value="1"/>
</dbReference>
<feature type="domain" description="Nitroreductase" evidence="1">
    <location>
        <begin position="7"/>
        <end position="167"/>
    </location>
</feature>
<evidence type="ECO:0000259" key="1">
    <source>
        <dbReference type="Pfam" id="PF00881"/>
    </source>
</evidence>
<dbReference type="EMBL" id="CP005960">
    <property type="protein sequence ID" value="AHZ67308.1"/>
    <property type="molecule type" value="Genomic_DNA"/>
</dbReference>
<name>A0A024E4R9_9PSED</name>
<gene>
    <name evidence="2" type="ORF">OU5_0229</name>
</gene>
<dbReference type="GO" id="GO:0016491">
    <property type="term" value="F:oxidoreductase activity"/>
    <property type="evidence" value="ECO:0007669"/>
    <property type="project" value="InterPro"/>
</dbReference>